<dbReference type="SMART" id="SM00195">
    <property type="entry name" value="DSPc"/>
    <property type="match status" value="1"/>
</dbReference>
<keyword evidence="1" id="KW-1133">Transmembrane helix</keyword>
<dbReference type="InterPro" id="IPR000340">
    <property type="entry name" value="Dual-sp_phosphatase_cat-dom"/>
</dbReference>
<gene>
    <name evidence="3" type="ORF">EXH44_05510</name>
</gene>
<feature type="transmembrane region" description="Helical" evidence="1">
    <location>
        <begin position="155"/>
        <end position="173"/>
    </location>
</feature>
<dbReference type="InterPro" id="IPR026841">
    <property type="entry name" value="Aur1/Ipt1"/>
</dbReference>
<evidence type="ECO:0000259" key="2">
    <source>
        <dbReference type="PROSITE" id="PS50056"/>
    </source>
</evidence>
<dbReference type="PANTHER" id="PTHR47216">
    <property type="match status" value="1"/>
</dbReference>
<dbReference type="PANTHER" id="PTHR47216:SF4">
    <property type="entry name" value="OS01G0859400 PROTEIN"/>
    <property type="match status" value="1"/>
</dbReference>
<dbReference type="EMBL" id="CP038145">
    <property type="protein sequence ID" value="QBQ63725.1"/>
    <property type="molecule type" value="Genomic_DNA"/>
</dbReference>
<organism evidence="3 4">
    <name type="scientific">Actinobacillus indolicus</name>
    <dbReference type="NCBI Taxonomy" id="51049"/>
    <lineage>
        <taxon>Bacteria</taxon>
        <taxon>Pseudomonadati</taxon>
        <taxon>Pseudomonadota</taxon>
        <taxon>Gammaproteobacteria</taxon>
        <taxon>Pasteurellales</taxon>
        <taxon>Pasteurellaceae</taxon>
        <taxon>Actinobacillus</taxon>
    </lineage>
</organism>
<keyword evidence="1" id="KW-0472">Membrane</keyword>
<accession>A0A4P7CI02</accession>
<dbReference type="Pfam" id="PF14378">
    <property type="entry name" value="PAP2_3"/>
    <property type="match status" value="1"/>
</dbReference>
<dbReference type="Pfam" id="PF00782">
    <property type="entry name" value="DSPc"/>
    <property type="match status" value="1"/>
</dbReference>
<feature type="transmembrane region" description="Helical" evidence="1">
    <location>
        <begin position="215"/>
        <end position="232"/>
    </location>
</feature>
<dbReference type="CDD" id="cd03386">
    <property type="entry name" value="PAP2_Aur1_like"/>
    <property type="match status" value="1"/>
</dbReference>
<dbReference type="AlphaFoldDB" id="A0A4P7CI02"/>
<dbReference type="RefSeq" id="WP_162856588.1">
    <property type="nucleotide sequence ID" value="NZ_CP038145.1"/>
</dbReference>
<dbReference type="SUPFAM" id="SSF52799">
    <property type="entry name" value="(Phosphotyrosine protein) phosphatases II"/>
    <property type="match status" value="1"/>
</dbReference>
<feature type="domain" description="Tyrosine specific protein phosphatases" evidence="2">
    <location>
        <begin position="349"/>
        <end position="411"/>
    </location>
</feature>
<evidence type="ECO:0000313" key="3">
    <source>
        <dbReference type="EMBL" id="QBQ63725.1"/>
    </source>
</evidence>
<dbReference type="GO" id="GO:0016020">
    <property type="term" value="C:membrane"/>
    <property type="evidence" value="ECO:0007669"/>
    <property type="project" value="UniProtKB-SubCell"/>
</dbReference>
<sequence>MMKHLRHRLGYLLAVGMLFYASYGLSNWFTAQRADVPEIAYEWEQHIPFLAWTIVPYWSLNVMYSLAFFFARSRQELHRYITHLVVAQVIAVSCFLLFPLQFSWTKPETTGISGYLFASLATFDQPYNQAPSLHIILTVIVGMFYWRYLPRTWRIPLLLWLGLIAVSILTTYQHHFIDLPTGALVGWLVVWALPYEQPSPLQKWRRFDASRFAQMKWYLLGGIAVSVIAVVLGGSGFWLLWISVALFLVSYALYYGGIRVYQKQPNGKLSTAATVLLLPYLIGVRTNIAFWLRGKPKSSQVQTNLAIGSLTVAKQFDAVVDLCAEYPCIKPPANYVSVPMLDMATPTVDDLITAVYQVQQFHRQQYNVLVCCALGYGRSAAVILVWLVVYGGCQHLPQALERLRSIRPHVVLPLATEQVVLATIEYLQKNEEN</sequence>
<reference evidence="3 4" key="1">
    <citation type="submission" date="2019-03" db="EMBL/GenBank/DDBJ databases">
        <authorList>
            <person name="Che Y."/>
            <person name="Zhou L."/>
        </authorList>
    </citation>
    <scope>NUCLEOTIDE SEQUENCE [LARGE SCALE GENOMIC DNA]</scope>
    <source>
        <strain evidence="3 4">AIFJ1607</strain>
    </source>
</reference>
<dbReference type="InterPro" id="IPR029021">
    <property type="entry name" value="Prot-tyrosine_phosphatase-like"/>
</dbReference>
<feature type="transmembrane region" description="Helical" evidence="1">
    <location>
        <begin position="130"/>
        <end position="148"/>
    </location>
</feature>
<evidence type="ECO:0000313" key="4">
    <source>
        <dbReference type="Proteomes" id="UP000294444"/>
    </source>
</evidence>
<dbReference type="InterPro" id="IPR020422">
    <property type="entry name" value="TYR_PHOSPHATASE_DUAL_dom"/>
</dbReference>
<keyword evidence="4" id="KW-1185">Reference proteome</keyword>
<dbReference type="KEGG" id="aio:EXH44_05510"/>
<name>A0A4P7CI02_9PAST</name>
<proteinExistence type="predicted"/>
<feature type="transmembrane region" description="Helical" evidence="1">
    <location>
        <begin position="179"/>
        <end position="195"/>
    </location>
</feature>
<dbReference type="Proteomes" id="UP000294444">
    <property type="component" value="Chromosome"/>
</dbReference>
<feature type="transmembrane region" description="Helical" evidence="1">
    <location>
        <begin position="49"/>
        <end position="71"/>
    </location>
</feature>
<feature type="transmembrane region" description="Helical" evidence="1">
    <location>
        <begin position="9"/>
        <end position="29"/>
    </location>
</feature>
<protein>
    <submittedName>
        <fullName evidence="3">Phosphatase PAP2 family protein</fullName>
    </submittedName>
</protein>
<keyword evidence="1" id="KW-0812">Transmembrane</keyword>
<dbReference type="Gene3D" id="3.90.190.10">
    <property type="entry name" value="Protein tyrosine phosphatase superfamily"/>
    <property type="match status" value="1"/>
</dbReference>
<feature type="transmembrane region" description="Helical" evidence="1">
    <location>
        <begin position="238"/>
        <end position="257"/>
    </location>
</feature>
<feature type="transmembrane region" description="Helical" evidence="1">
    <location>
        <begin position="80"/>
        <end position="100"/>
    </location>
</feature>
<dbReference type="InterPro" id="IPR000387">
    <property type="entry name" value="Tyr_Pase_dom"/>
</dbReference>
<evidence type="ECO:0000256" key="1">
    <source>
        <dbReference type="SAM" id="Phobius"/>
    </source>
</evidence>
<dbReference type="PROSITE" id="PS50056">
    <property type="entry name" value="TYR_PHOSPHATASE_2"/>
    <property type="match status" value="1"/>
</dbReference>